<dbReference type="SUPFAM" id="SSF141371">
    <property type="entry name" value="PilZ domain-like"/>
    <property type="match status" value="1"/>
</dbReference>
<evidence type="ECO:0000313" key="3">
    <source>
        <dbReference type="Proteomes" id="UP001069802"/>
    </source>
</evidence>
<protein>
    <submittedName>
        <fullName evidence="2">PilZ domain-containing protein</fullName>
    </submittedName>
</protein>
<dbReference type="Pfam" id="PF07238">
    <property type="entry name" value="PilZ"/>
    <property type="match status" value="1"/>
</dbReference>
<sequence length="112" mass="12415">MTQKTVTDFAGDDQRRFQRISVLWNGECSSEDSGMSSKCVIFDISVNGVRARFEQGLAVGTRLVINISNGVQFISEVVWSRGQVVGLRFKDSPEKLASIMAGILPLRCLEFI</sequence>
<reference evidence="2" key="1">
    <citation type="submission" date="2022-12" db="EMBL/GenBank/DDBJ databases">
        <title>Bacterial isolates from different developmental stages of Nematostella vectensis.</title>
        <authorList>
            <person name="Fraune S."/>
        </authorList>
    </citation>
    <scope>NUCLEOTIDE SEQUENCE</scope>
    <source>
        <strain evidence="2">G21630-S1</strain>
    </source>
</reference>
<keyword evidence="3" id="KW-1185">Reference proteome</keyword>
<dbReference type="InterPro" id="IPR009875">
    <property type="entry name" value="PilZ_domain"/>
</dbReference>
<gene>
    <name evidence="2" type="ORF">O4H49_06675</name>
</gene>
<dbReference type="Proteomes" id="UP001069802">
    <property type="component" value="Unassembled WGS sequence"/>
</dbReference>
<dbReference type="Gene3D" id="2.40.10.220">
    <property type="entry name" value="predicted glycosyltransferase like domains"/>
    <property type="match status" value="1"/>
</dbReference>
<dbReference type="EMBL" id="JAPWGY010000002">
    <property type="protein sequence ID" value="MCZ4280453.1"/>
    <property type="molecule type" value="Genomic_DNA"/>
</dbReference>
<evidence type="ECO:0000259" key="1">
    <source>
        <dbReference type="Pfam" id="PF07238"/>
    </source>
</evidence>
<accession>A0ABT4LH73</accession>
<evidence type="ECO:0000313" key="2">
    <source>
        <dbReference type="EMBL" id="MCZ4280453.1"/>
    </source>
</evidence>
<organism evidence="2 3">
    <name type="scientific">Kiloniella laminariae</name>
    <dbReference type="NCBI Taxonomy" id="454162"/>
    <lineage>
        <taxon>Bacteria</taxon>
        <taxon>Pseudomonadati</taxon>
        <taxon>Pseudomonadota</taxon>
        <taxon>Alphaproteobacteria</taxon>
        <taxon>Rhodospirillales</taxon>
        <taxon>Kiloniellaceae</taxon>
        <taxon>Kiloniella</taxon>
    </lineage>
</organism>
<comment type="caution">
    <text evidence="2">The sequence shown here is derived from an EMBL/GenBank/DDBJ whole genome shotgun (WGS) entry which is preliminary data.</text>
</comment>
<proteinExistence type="predicted"/>
<name>A0ABT4LH73_9PROT</name>
<feature type="domain" description="PilZ" evidence="1">
    <location>
        <begin position="13"/>
        <end position="94"/>
    </location>
</feature>